<evidence type="ECO:0000313" key="3">
    <source>
        <dbReference type="Proteomes" id="UP000315289"/>
    </source>
</evidence>
<organism evidence="2 3">
    <name type="scientific">Candidatus Nitrosocosmicus arcticus</name>
    <dbReference type="NCBI Taxonomy" id="2035267"/>
    <lineage>
        <taxon>Archaea</taxon>
        <taxon>Nitrososphaerota</taxon>
        <taxon>Nitrososphaeria</taxon>
        <taxon>Nitrososphaerales</taxon>
        <taxon>Nitrososphaeraceae</taxon>
        <taxon>Candidatus Nitrosocosmicus</taxon>
    </lineage>
</organism>
<evidence type="ECO:0000256" key="1">
    <source>
        <dbReference type="SAM" id="MobiDB-lite"/>
    </source>
</evidence>
<evidence type="ECO:0000313" key="2">
    <source>
        <dbReference type="EMBL" id="TVP39807.1"/>
    </source>
</evidence>
<feature type="compositionally biased region" description="Pro residues" evidence="1">
    <location>
        <begin position="1"/>
        <end position="11"/>
    </location>
</feature>
<proteinExistence type="predicted"/>
<sequence>MKRAPPPPPLTPLTAGMKRAPPPPPLTPLTAGMKKALPLMSLLRHPNLLIQLAQIRRKLTTWRKKIRAISINKLVDNAFFANTGIFGTKNNSKMPRPTNIKVNS</sequence>
<comment type="caution">
    <text evidence="2">The sequence shown here is derived from an EMBL/GenBank/DDBJ whole genome shotgun (WGS) entry which is preliminary data.</text>
</comment>
<dbReference type="EMBL" id="VOAH01000011">
    <property type="protein sequence ID" value="TVP39807.1"/>
    <property type="molecule type" value="Genomic_DNA"/>
</dbReference>
<dbReference type="Proteomes" id="UP000315289">
    <property type="component" value="Unassembled WGS sequence"/>
</dbReference>
<gene>
    <name evidence="2" type="ORF">NARC_110018</name>
</gene>
<name>A0A557ST75_9ARCH</name>
<dbReference type="AlphaFoldDB" id="A0A557ST75"/>
<feature type="region of interest" description="Disordered" evidence="1">
    <location>
        <begin position="1"/>
        <end position="31"/>
    </location>
</feature>
<reference evidence="2 3" key="1">
    <citation type="journal article" date="2019" name="Front. Microbiol.">
        <title>Ammonia Oxidation by the Arctic Terrestrial Thaumarchaeote Candidatus Nitrosocosmicus arcticus Is Stimulated by Increasing Temperatures.</title>
        <authorList>
            <person name="Alves R.J.E."/>
            <person name="Kerou M."/>
            <person name="Zappe A."/>
            <person name="Bittner R."/>
            <person name="Abby S.S."/>
            <person name="Schmidt H.A."/>
            <person name="Pfeifer K."/>
            <person name="Schleper C."/>
        </authorList>
    </citation>
    <scope>NUCLEOTIDE SEQUENCE [LARGE SCALE GENOMIC DNA]</scope>
    <source>
        <strain evidence="2 3">Kfb</strain>
    </source>
</reference>
<keyword evidence="3" id="KW-1185">Reference proteome</keyword>
<protein>
    <submittedName>
        <fullName evidence="2">Uncharacterized protein</fullName>
    </submittedName>
</protein>
<accession>A0A557ST75</accession>